<feature type="non-terminal residue" evidence="3">
    <location>
        <position position="244"/>
    </location>
</feature>
<dbReference type="PANTHER" id="PTHR45738:SF5">
    <property type="entry name" value="POLYPHOSPHOINOSITIDE PHOSPHATASE"/>
    <property type="match status" value="1"/>
</dbReference>
<proteinExistence type="predicted"/>
<dbReference type="OrthoDB" id="405996at2759"/>
<evidence type="ECO:0000256" key="2">
    <source>
        <dbReference type="SAM" id="MobiDB-lite"/>
    </source>
</evidence>
<reference evidence="3 4" key="1">
    <citation type="journal article" date="2013" name="BMC Genomics">
        <title>The miniature genome of a carnivorous plant Genlisea aurea contains a low number of genes and short non-coding sequences.</title>
        <authorList>
            <person name="Leushkin E.V."/>
            <person name="Sutormin R.A."/>
            <person name="Nabieva E.R."/>
            <person name="Penin A.A."/>
            <person name="Kondrashov A.S."/>
            <person name="Logacheva M.D."/>
        </authorList>
    </citation>
    <scope>NUCLEOTIDE SEQUENCE [LARGE SCALE GENOMIC DNA]</scope>
</reference>
<accession>S8BTC4</accession>
<dbReference type="GO" id="GO:0043813">
    <property type="term" value="F:phosphatidylinositol-3,5-bisphosphate 5-phosphatase activity"/>
    <property type="evidence" value="ECO:0007669"/>
    <property type="project" value="InterPro"/>
</dbReference>
<protein>
    <recommendedName>
        <fullName evidence="5">SAC domain-containing protein</fullName>
    </recommendedName>
</protein>
<keyword evidence="1" id="KW-0378">Hydrolase</keyword>
<dbReference type="EMBL" id="AUSU01009987">
    <property type="protein sequence ID" value="EPS57654.1"/>
    <property type="molecule type" value="Genomic_DNA"/>
</dbReference>
<organism evidence="3 4">
    <name type="scientific">Genlisea aurea</name>
    <dbReference type="NCBI Taxonomy" id="192259"/>
    <lineage>
        <taxon>Eukaryota</taxon>
        <taxon>Viridiplantae</taxon>
        <taxon>Streptophyta</taxon>
        <taxon>Embryophyta</taxon>
        <taxon>Tracheophyta</taxon>
        <taxon>Spermatophyta</taxon>
        <taxon>Magnoliopsida</taxon>
        <taxon>eudicotyledons</taxon>
        <taxon>Gunneridae</taxon>
        <taxon>Pentapetalae</taxon>
        <taxon>asterids</taxon>
        <taxon>lamiids</taxon>
        <taxon>Lamiales</taxon>
        <taxon>Lentibulariaceae</taxon>
        <taxon>Genlisea</taxon>
    </lineage>
</organism>
<dbReference type="InterPro" id="IPR043573">
    <property type="entry name" value="Fig4-like"/>
</dbReference>
<dbReference type="GO" id="GO:0046856">
    <property type="term" value="P:phosphatidylinositol dephosphorylation"/>
    <property type="evidence" value="ECO:0007669"/>
    <property type="project" value="InterPro"/>
</dbReference>
<evidence type="ECO:0000313" key="4">
    <source>
        <dbReference type="Proteomes" id="UP000015453"/>
    </source>
</evidence>
<feature type="region of interest" description="Disordered" evidence="2">
    <location>
        <begin position="161"/>
        <end position="180"/>
    </location>
</feature>
<evidence type="ECO:0008006" key="5">
    <source>
        <dbReference type="Google" id="ProtNLM"/>
    </source>
</evidence>
<evidence type="ECO:0000256" key="1">
    <source>
        <dbReference type="ARBA" id="ARBA00022801"/>
    </source>
</evidence>
<dbReference type="PANTHER" id="PTHR45738">
    <property type="entry name" value="POLYPHOSPHOINOSITIDE PHOSPHATASE"/>
    <property type="match status" value="1"/>
</dbReference>
<gene>
    <name evidence="3" type="ORF">M569_17163</name>
</gene>
<feature type="non-terminal residue" evidence="3">
    <location>
        <position position="1"/>
    </location>
</feature>
<dbReference type="AlphaFoldDB" id="S8BTC4"/>
<sequence>VFPERQGKWKATTQSREFLKSIKRYYSNTYTDGEKQDAINLFLGYFRPQEGKPALWELDSDYYLHVSGIGDDLVPYRYNPCEPPAPKVRAPLAPISACREDFYRMKLTSFDKLIERSCSMLKNVRLFCEFDRKSGNSGVAPDAAEIQLKSPNWLFGQRKFEESSNGAKSGKPDDDDEDDDMKRIDNLSELGLFSPVVEIDEEDIFKQYASTTAVNEINGWFGGTLLGDMSEDSEVYKHYASLIQ</sequence>
<comment type="caution">
    <text evidence="3">The sequence shown here is derived from an EMBL/GenBank/DDBJ whole genome shotgun (WGS) entry which is preliminary data.</text>
</comment>
<evidence type="ECO:0000313" key="3">
    <source>
        <dbReference type="EMBL" id="EPS57654.1"/>
    </source>
</evidence>
<keyword evidence="4" id="KW-1185">Reference proteome</keyword>
<dbReference type="Proteomes" id="UP000015453">
    <property type="component" value="Unassembled WGS sequence"/>
</dbReference>
<name>S8BTC4_9LAMI</name>